<dbReference type="InterPro" id="IPR029480">
    <property type="entry name" value="Transpos_assoc"/>
</dbReference>
<keyword evidence="3" id="KW-1185">Reference proteome</keyword>
<dbReference type="EMBL" id="CP144751">
    <property type="protein sequence ID" value="WVZ84120.1"/>
    <property type="molecule type" value="Genomic_DNA"/>
</dbReference>
<evidence type="ECO:0000313" key="3">
    <source>
        <dbReference type="Proteomes" id="UP001341281"/>
    </source>
</evidence>
<feature type="non-terminal residue" evidence="2">
    <location>
        <position position="1"/>
    </location>
</feature>
<reference evidence="2 3" key="1">
    <citation type="submission" date="2024-02" db="EMBL/GenBank/DDBJ databases">
        <title>High-quality chromosome-scale genome assembly of Pensacola bahiagrass (Paspalum notatum Flugge var. saurae).</title>
        <authorList>
            <person name="Vega J.M."/>
            <person name="Podio M."/>
            <person name="Orjuela J."/>
            <person name="Siena L.A."/>
            <person name="Pessino S.C."/>
            <person name="Combes M.C."/>
            <person name="Mariac C."/>
            <person name="Albertini E."/>
            <person name="Pupilli F."/>
            <person name="Ortiz J.P.A."/>
            <person name="Leblanc O."/>
        </authorList>
    </citation>
    <scope>NUCLEOTIDE SEQUENCE [LARGE SCALE GENOMIC DNA]</scope>
    <source>
        <strain evidence="2">R1</strain>
        <tissue evidence="2">Leaf</tissue>
    </source>
</reference>
<protein>
    <recommendedName>
        <fullName evidence="1">Transposase-associated domain-containing protein</fullName>
    </recommendedName>
</protein>
<organism evidence="2 3">
    <name type="scientific">Paspalum notatum var. saurae</name>
    <dbReference type="NCBI Taxonomy" id="547442"/>
    <lineage>
        <taxon>Eukaryota</taxon>
        <taxon>Viridiplantae</taxon>
        <taxon>Streptophyta</taxon>
        <taxon>Embryophyta</taxon>
        <taxon>Tracheophyta</taxon>
        <taxon>Spermatophyta</taxon>
        <taxon>Magnoliopsida</taxon>
        <taxon>Liliopsida</taxon>
        <taxon>Poales</taxon>
        <taxon>Poaceae</taxon>
        <taxon>PACMAD clade</taxon>
        <taxon>Panicoideae</taxon>
        <taxon>Andropogonodae</taxon>
        <taxon>Paspaleae</taxon>
        <taxon>Paspalinae</taxon>
        <taxon>Paspalum</taxon>
    </lineage>
</organism>
<evidence type="ECO:0000313" key="2">
    <source>
        <dbReference type="EMBL" id="WVZ84120.1"/>
    </source>
</evidence>
<dbReference type="PANTHER" id="PTHR10775:SF185">
    <property type="entry name" value="OS08G0208400 PROTEIN"/>
    <property type="match status" value="1"/>
</dbReference>
<dbReference type="Pfam" id="PF13963">
    <property type="entry name" value="Transpos_assoc"/>
    <property type="match status" value="1"/>
</dbReference>
<feature type="domain" description="Transposase-associated" evidence="1">
    <location>
        <begin position="9"/>
        <end position="56"/>
    </location>
</feature>
<dbReference type="AlphaFoldDB" id="A0AAQ3U291"/>
<accession>A0AAQ3U291</accession>
<proteinExistence type="predicted"/>
<sequence>MAKTASKNSRSTVENKILCPCRKCVNSFWRESSDAREHLICDGFLKGYTTWNLHEEASSCMNHGNSDGVDIESNEEDVISELLRHLACGLDDRGDFEDNNCFVSNFLEDGLIEVLTCYLIYLMMHCLRVRFYLETTTKLKKMIKSIGIGYICIHACPNDCVLYRKENEKSDSCPK</sequence>
<name>A0AAQ3U291_PASNO</name>
<dbReference type="Proteomes" id="UP001341281">
    <property type="component" value="Chromosome 07"/>
</dbReference>
<dbReference type="PANTHER" id="PTHR10775">
    <property type="entry name" value="OS08G0208400 PROTEIN"/>
    <property type="match status" value="1"/>
</dbReference>
<evidence type="ECO:0000259" key="1">
    <source>
        <dbReference type="Pfam" id="PF13963"/>
    </source>
</evidence>
<gene>
    <name evidence="2" type="ORF">U9M48_031181</name>
</gene>